<dbReference type="FunFam" id="2.40.128.20:FF:000001">
    <property type="entry name" value="Fatty acid-binding protein, adipocyte"/>
    <property type="match status" value="1"/>
</dbReference>
<protein>
    <submittedName>
        <fullName evidence="5">FABP7 protein</fullName>
    </submittedName>
</protein>
<dbReference type="InterPro" id="IPR012674">
    <property type="entry name" value="Calycin"/>
</dbReference>
<dbReference type="PRINTS" id="PR00178">
    <property type="entry name" value="FATTYACIDBP"/>
</dbReference>
<evidence type="ECO:0000313" key="5">
    <source>
        <dbReference type="EMBL" id="CAH1247666.1"/>
    </source>
</evidence>
<evidence type="ECO:0000259" key="4">
    <source>
        <dbReference type="PROSITE" id="PS00214"/>
    </source>
</evidence>
<keyword evidence="2" id="KW-0813">Transport</keyword>
<dbReference type="AlphaFoldDB" id="A0A8J9Z5G0"/>
<organism evidence="5 6">
    <name type="scientific">Branchiostoma lanceolatum</name>
    <name type="common">Common lancelet</name>
    <name type="synonym">Amphioxus lanceolatum</name>
    <dbReference type="NCBI Taxonomy" id="7740"/>
    <lineage>
        <taxon>Eukaryota</taxon>
        <taxon>Metazoa</taxon>
        <taxon>Chordata</taxon>
        <taxon>Cephalochordata</taxon>
        <taxon>Leptocardii</taxon>
        <taxon>Amphioxiformes</taxon>
        <taxon>Branchiostomatidae</taxon>
        <taxon>Branchiostoma</taxon>
    </lineage>
</organism>
<dbReference type="Proteomes" id="UP000838412">
    <property type="component" value="Chromosome 16"/>
</dbReference>
<dbReference type="PANTHER" id="PTHR11955">
    <property type="entry name" value="FATTY ACID BINDING PROTEIN"/>
    <property type="match status" value="1"/>
</dbReference>
<evidence type="ECO:0000256" key="3">
    <source>
        <dbReference type="SAM" id="MobiDB-lite"/>
    </source>
</evidence>
<dbReference type="CDD" id="cd00742">
    <property type="entry name" value="FABP"/>
    <property type="match status" value="1"/>
</dbReference>
<dbReference type="Gene3D" id="2.40.128.20">
    <property type="match status" value="1"/>
</dbReference>
<evidence type="ECO:0000256" key="1">
    <source>
        <dbReference type="ARBA" id="ARBA00008390"/>
    </source>
</evidence>
<proteinExistence type="inferred from homology"/>
<reference evidence="5" key="1">
    <citation type="submission" date="2022-01" db="EMBL/GenBank/DDBJ databases">
        <authorList>
            <person name="Braso-Vives M."/>
        </authorList>
    </citation>
    <scope>NUCLEOTIDE SEQUENCE</scope>
</reference>
<feature type="region of interest" description="Disordered" evidence="3">
    <location>
        <begin position="28"/>
        <end position="72"/>
    </location>
</feature>
<dbReference type="EMBL" id="OV696701">
    <property type="protein sequence ID" value="CAH1247666.1"/>
    <property type="molecule type" value="Genomic_DNA"/>
</dbReference>
<dbReference type="GO" id="GO:0008289">
    <property type="term" value="F:lipid binding"/>
    <property type="evidence" value="ECO:0007669"/>
    <property type="project" value="InterPro"/>
</dbReference>
<sequence>MACRNGTTLRRPISQFTDTAPLFSLPLGAKFTSTTTPPSQPTPTDPPPFLHPTSSLRERPTSTPDFNRRGHRTASSVSLASYAEQTAFIMPADLSGTWKLDSSENFEEFMKKLEVNVALRKMGALAKPTTEITQTGDHFVVKTSTTFKNTVVEFDIGKEFDEKTADDKEVKSTATWDGDKLVVTQKRGPPIGDVLYIRELQGDDALLLTCTAGDVVCKRHYKRGK</sequence>
<name>A0A8J9Z5G0_BRALA</name>
<feature type="compositionally biased region" description="Pro residues" evidence="3">
    <location>
        <begin position="38"/>
        <end position="50"/>
    </location>
</feature>
<dbReference type="SUPFAM" id="SSF50814">
    <property type="entry name" value="Lipocalins"/>
    <property type="match status" value="1"/>
</dbReference>
<accession>A0A8J9Z5G0</accession>
<dbReference type="OrthoDB" id="412780at2759"/>
<evidence type="ECO:0000256" key="2">
    <source>
        <dbReference type="RuleBase" id="RU003696"/>
    </source>
</evidence>
<dbReference type="InterPro" id="IPR031259">
    <property type="entry name" value="ILBP"/>
</dbReference>
<evidence type="ECO:0000313" key="6">
    <source>
        <dbReference type="Proteomes" id="UP000838412"/>
    </source>
</evidence>
<dbReference type="PROSITE" id="PS00214">
    <property type="entry name" value="FABP"/>
    <property type="match status" value="1"/>
</dbReference>
<keyword evidence="6" id="KW-1185">Reference proteome</keyword>
<dbReference type="InterPro" id="IPR000463">
    <property type="entry name" value="Fatty_acid-bd"/>
</dbReference>
<dbReference type="InterPro" id="IPR000566">
    <property type="entry name" value="Lipocln_cytosolic_FA-bd_dom"/>
</dbReference>
<feature type="domain" description="Cytosolic fatty-acid binding proteins" evidence="4">
    <location>
        <begin position="96"/>
        <end position="113"/>
    </location>
</feature>
<gene>
    <name evidence="5" type="primary">FABP7</name>
    <name evidence="5" type="ORF">BLAG_LOCUS9270</name>
</gene>
<comment type="similarity">
    <text evidence="1 2">Belongs to the calycin superfamily. Fatty-acid binding protein (FABP) family.</text>
</comment>
<dbReference type="Pfam" id="PF00061">
    <property type="entry name" value="Lipocalin"/>
    <property type="match status" value="1"/>
</dbReference>